<feature type="compositionally biased region" description="Polar residues" evidence="2">
    <location>
        <begin position="724"/>
        <end position="737"/>
    </location>
</feature>
<feature type="coiled-coil region" evidence="1">
    <location>
        <begin position="479"/>
        <end position="560"/>
    </location>
</feature>
<dbReference type="Proteomes" id="UP001497382">
    <property type="component" value="Unassembled WGS sequence"/>
</dbReference>
<name>A0AAV2AAR5_9ARAC</name>
<keyword evidence="1" id="KW-0175">Coiled coil</keyword>
<accession>A0AAV2AAR5</accession>
<dbReference type="SUPFAM" id="SSF48726">
    <property type="entry name" value="Immunoglobulin"/>
    <property type="match status" value="1"/>
</dbReference>
<feature type="region of interest" description="Disordered" evidence="2">
    <location>
        <begin position="560"/>
        <end position="676"/>
    </location>
</feature>
<dbReference type="AlphaFoldDB" id="A0AAV2AAR5"/>
<gene>
    <name evidence="3" type="ORF">LARSCL_LOCUS11336</name>
</gene>
<feature type="region of interest" description="Disordered" evidence="2">
    <location>
        <begin position="712"/>
        <end position="748"/>
    </location>
</feature>
<dbReference type="InterPro" id="IPR036179">
    <property type="entry name" value="Ig-like_dom_sf"/>
</dbReference>
<evidence type="ECO:0000313" key="3">
    <source>
        <dbReference type="EMBL" id="CAL1281048.1"/>
    </source>
</evidence>
<comment type="caution">
    <text evidence="3">The sequence shown here is derived from an EMBL/GenBank/DDBJ whole genome shotgun (WGS) entry which is preliminary data.</text>
</comment>
<protein>
    <recommendedName>
        <fullName evidence="5">Ig-like domain-containing protein</fullName>
    </recommendedName>
</protein>
<feature type="compositionally biased region" description="Basic and acidic residues" evidence="2">
    <location>
        <begin position="622"/>
        <end position="649"/>
    </location>
</feature>
<evidence type="ECO:0000256" key="2">
    <source>
        <dbReference type="SAM" id="MobiDB-lite"/>
    </source>
</evidence>
<feature type="compositionally biased region" description="Low complexity" evidence="2">
    <location>
        <begin position="560"/>
        <end position="621"/>
    </location>
</feature>
<evidence type="ECO:0000313" key="4">
    <source>
        <dbReference type="Proteomes" id="UP001497382"/>
    </source>
</evidence>
<feature type="compositionally biased region" description="Basic and acidic residues" evidence="2">
    <location>
        <begin position="329"/>
        <end position="338"/>
    </location>
</feature>
<feature type="non-terminal residue" evidence="3">
    <location>
        <position position="748"/>
    </location>
</feature>
<sequence>QHRGNPKYSSKDEFRRALDVDIDVRQSRSNGSHHDESDSAGKIVGLLDGLSLRGKDNQTCEECIEEQQEIFKELSEKILGNEEKAKSGVVKPAYKCDEWEAKSRTCWLNRNIGDTVTFILSFSSKLKRIPKVIWKQEFHQRGKEERKNFVLQRENPTWNIVIGSKGHEMRVSPISEIDLDPNLFSAGLAGEDDEDSASALSFRIRLIPNDLGFVYPGETLVLNMASYISLPLESMYYVWYMEQDSEFDALPSNMKASPSGSSLTISELRKEQEGIMTCAVYSNLGILVAKKRFIIKEISTNDILMNPTNRSHPFEGKRNSQHSIIKRRKPEEKIEKSLKRVESKKSRLANSKEGFDLDYNMNKKEFSFIDELLESPSIDAQKPSDLVNRASSIPYQKSLKLPPPASAVKMDAIQQERKGRQNSHGPFNFAQYQQYQQPESQYQQQQWPQYQQELQYQQQQSQYQRQQQNQYEQPLPVQQEQYEQHHQQYEQQLQQQYEQQRLQQEQYEQQRLQQAQYEQQRFQQEQRQRLQQEQQLLQQEQYEQQRLQQEQQRLQQKQQQRFQQGQQQKLPQEQQQQKLPQELQQKYQQGKQQKIQGQQRLQQEQQQRSKQKQQLKLQQDQQKLHQEEKQQPQPHRQKEPVYPGEERAPWMEQETSSEESEHSAKQNLSPSHAKYSMGKIYKPKINDSFKSESFLSRQRHSTELISPIEQMARPSEHHSPDNYKANSGQIQNLSENIPDNLGGLNIPH</sequence>
<evidence type="ECO:0000256" key="1">
    <source>
        <dbReference type="SAM" id="Coils"/>
    </source>
</evidence>
<feature type="non-terminal residue" evidence="3">
    <location>
        <position position="1"/>
    </location>
</feature>
<reference evidence="3 4" key="1">
    <citation type="submission" date="2024-04" db="EMBL/GenBank/DDBJ databases">
        <authorList>
            <person name="Rising A."/>
            <person name="Reimegard J."/>
            <person name="Sonavane S."/>
            <person name="Akerstrom W."/>
            <person name="Nylinder S."/>
            <person name="Hedman E."/>
            <person name="Kallberg Y."/>
        </authorList>
    </citation>
    <scope>NUCLEOTIDE SEQUENCE [LARGE SCALE GENOMIC DNA]</scope>
</reference>
<feature type="region of interest" description="Disordered" evidence="2">
    <location>
        <begin position="309"/>
        <end position="338"/>
    </location>
</feature>
<keyword evidence="4" id="KW-1185">Reference proteome</keyword>
<evidence type="ECO:0008006" key="5">
    <source>
        <dbReference type="Google" id="ProtNLM"/>
    </source>
</evidence>
<proteinExistence type="predicted"/>
<dbReference type="EMBL" id="CAXIEN010000139">
    <property type="protein sequence ID" value="CAL1281048.1"/>
    <property type="molecule type" value="Genomic_DNA"/>
</dbReference>
<organism evidence="3 4">
    <name type="scientific">Larinioides sclopetarius</name>
    <dbReference type="NCBI Taxonomy" id="280406"/>
    <lineage>
        <taxon>Eukaryota</taxon>
        <taxon>Metazoa</taxon>
        <taxon>Ecdysozoa</taxon>
        <taxon>Arthropoda</taxon>
        <taxon>Chelicerata</taxon>
        <taxon>Arachnida</taxon>
        <taxon>Araneae</taxon>
        <taxon>Araneomorphae</taxon>
        <taxon>Entelegynae</taxon>
        <taxon>Araneoidea</taxon>
        <taxon>Araneidae</taxon>
        <taxon>Larinioides</taxon>
    </lineage>
</organism>